<dbReference type="EMBL" id="FTLX01000005">
    <property type="protein sequence ID" value="SIR07279.1"/>
    <property type="molecule type" value="Genomic_DNA"/>
</dbReference>
<evidence type="ECO:0000313" key="3">
    <source>
        <dbReference type="Proteomes" id="UP000186385"/>
    </source>
</evidence>
<sequence>MVKYFIAVTYEVCEHNHICLDMNEYSVDPLKGLDEQIREFARIDVAPLVKVYESNTDGFNECSLYKEYTFKEYECGCNDHQ</sequence>
<dbReference type="Proteomes" id="UP000215545">
    <property type="component" value="Unassembled WGS sequence"/>
</dbReference>
<reference evidence="1" key="3">
    <citation type="submission" date="2017-03" db="EMBL/GenBank/DDBJ databases">
        <authorList>
            <person name="Dastager S.G."/>
            <person name="Neurgaonkar P.S."/>
            <person name="Dharne M.S."/>
        </authorList>
    </citation>
    <scope>NUCLEOTIDE SEQUENCE</scope>
    <source>
        <strain evidence="1">DSM 25145</strain>
    </source>
</reference>
<dbReference type="STRING" id="1017273.SAMN05443094_10590"/>
<keyword evidence="4" id="KW-1185">Reference proteome</keyword>
<gene>
    <name evidence="1" type="ORF">B1B05_11515</name>
    <name evidence="2" type="ORF">SAMN05443094_10590</name>
</gene>
<evidence type="ECO:0000313" key="1">
    <source>
        <dbReference type="EMBL" id="OXS77457.1"/>
    </source>
</evidence>
<dbReference type="AlphaFoldDB" id="A0A1N6XYH6"/>
<proteinExistence type="predicted"/>
<accession>A0A1N6XYH6</accession>
<protein>
    <submittedName>
        <fullName evidence="2">Uncharacterized protein</fullName>
    </submittedName>
</protein>
<dbReference type="OrthoDB" id="2720707at2"/>
<dbReference type="Proteomes" id="UP000186385">
    <property type="component" value="Unassembled WGS sequence"/>
</dbReference>
<evidence type="ECO:0000313" key="4">
    <source>
        <dbReference type="Proteomes" id="UP000215545"/>
    </source>
</evidence>
<name>A0A1N6XYH6_9BACI</name>
<reference evidence="4" key="2">
    <citation type="submission" date="2017-03" db="EMBL/GenBank/DDBJ databases">
        <title>Bacillus sp. V-88(T) DSM27956, whole genome shotgun sequencing project.</title>
        <authorList>
            <person name="Dastager S.G."/>
            <person name="Neurgaonkar P.S."/>
            <person name="Dharne M.S."/>
        </authorList>
    </citation>
    <scope>NUCLEOTIDE SEQUENCE [LARGE SCALE GENOMIC DNA]</scope>
    <source>
        <strain evidence="4">DSM 25145</strain>
    </source>
</reference>
<dbReference type="EMBL" id="MWSK01000005">
    <property type="protein sequence ID" value="OXS77457.1"/>
    <property type="molecule type" value="Genomic_DNA"/>
</dbReference>
<dbReference type="RefSeq" id="WP_045849240.1">
    <property type="nucleotide sequence ID" value="NZ_FTLX01000005.1"/>
</dbReference>
<evidence type="ECO:0000313" key="2">
    <source>
        <dbReference type="EMBL" id="SIR07279.1"/>
    </source>
</evidence>
<reference evidence="2 3" key="1">
    <citation type="submission" date="2017-01" db="EMBL/GenBank/DDBJ databases">
        <authorList>
            <person name="Mah S.A."/>
            <person name="Swanson W.J."/>
            <person name="Moy G.W."/>
            <person name="Vacquier V.D."/>
        </authorList>
    </citation>
    <scope>NUCLEOTIDE SEQUENCE [LARGE SCALE GENOMIC DNA]</scope>
    <source>
        <strain evidence="2 3">NIO-1016</strain>
    </source>
</reference>
<organism evidence="2 3">
    <name type="scientific">Domibacillus enclensis</name>
    <dbReference type="NCBI Taxonomy" id="1017273"/>
    <lineage>
        <taxon>Bacteria</taxon>
        <taxon>Bacillati</taxon>
        <taxon>Bacillota</taxon>
        <taxon>Bacilli</taxon>
        <taxon>Bacillales</taxon>
        <taxon>Bacillaceae</taxon>
        <taxon>Domibacillus</taxon>
    </lineage>
</organism>